<accession>A0A1H8HFP7</accession>
<dbReference type="EMBL" id="FOBF01000029">
    <property type="protein sequence ID" value="SEN55072.1"/>
    <property type="molecule type" value="Genomic_DNA"/>
</dbReference>
<sequence length="52" mass="5654">MAFLVVLDSMTPAGRVAFIPRDLSRCSFAEVAEIAGPDGGARTRRRPHAARR</sequence>
<name>A0A1H8HFP7_9ACTN</name>
<evidence type="ECO:0000313" key="1">
    <source>
        <dbReference type="EMBL" id="SEN55072.1"/>
    </source>
</evidence>
<proteinExistence type="predicted"/>
<gene>
    <name evidence="1" type="ORF">SAMN05660976_07794</name>
</gene>
<dbReference type="AlphaFoldDB" id="A0A1H8HFP7"/>
<dbReference type="Proteomes" id="UP000198953">
    <property type="component" value="Unassembled WGS sequence"/>
</dbReference>
<keyword evidence="2" id="KW-1185">Reference proteome</keyword>
<evidence type="ECO:0000313" key="2">
    <source>
        <dbReference type="Proteomes" id="UP000198953"/>
    </source>
</evidence>
<organism evidence="1 2">
    <name type="scientific">Nonomuraea pusilla</name>
    <dbReference type="NCBI Taxonomy" id="46177"/>
    <lineage>
        <taxon>Bacteria</taxon>
        <taxon>Bacillati</taxon>
        <taxon>Actinomycetota</taxon>
        <taxon>Actinomycetes</taxon>
        <taxon>Streptosporangiales</taxon>
        <taxon>Streptosporangiaceae</taxon>
        <taxon>Nonomuraea</taxon>
    </lineage>
</organism>
<dbReference type="STRING" id="46177.SAMN05660976_07794"/>
<reference evidence="1 2" key="1">
    <citation type="submission" date="2016-10" db="EMBL/GenBank/DDBJ databases">
        <authorList>
            <person name="de Groot N.N."/>
        </authorList>
    </citation>
    <scope>NUCLEOTIDE SEQUENCE [LARGE SCALE GENOMIC DNA]</scope>
    <source>
        <strain evidence="1 2">DSM 43357</strain>
    </source>
</reference>
<protein>
    <submittedName>
        <fullName evidence="1">Uncharacterized protein</fullName>
    </submittedName>
</protein>